<proteinExistence type="predicted"/>
<name>A0A6M3LW41_9ZZZZ</name>
<organism evidence="1">
    <name type="scientific">viral metagenome</name>
    <dbReference type="NCBI Taxonomy" id="1070528"/>
    <lineage>
        <taxon>unclassified sequences</taxon>
        <taxon>metagenomes</taxon>
        <taxon>organismal metagenomes</taxon>
    </lineage>
</organism>
<protein>
    <submittedName>
        <fullName evidence="1">Uncharacterized protein</fullName>
    </submittedName>
</protein>
<sequence length="45" mass="5285">MSRKARLTLLKPHRQLFMCNAIGAILEGWGTVKYAQERERKLKEL</sequence>
<dbReference type="AlphaFoldDB" id="A0A6M3LW41"/>
<reference evidence="1" key="1">
    <citation type="submission" date="2020-03" db="EMBL/GenBank/DDBJ databases">
        <title>The deep terrestrial virosphere.</title>
        <authorList>
            <person name="Holmfeldt K."/>
            <person name="Nilsson E."/>
            <person name="Simone D."/>
            <person name="Lopez-Fernandez M."/>
            <person name="Wu X."/>
            <person name="de Brujin I."/>
            <person name="Lundin D."/>
            <person name="Andersson A."/>
            <person name="Bertilsson S."/>
            <person name="Dopson M."/>
        </authorList>
    </citation>
    <scope>NUCLEOTIDE SEQUENCE</scope>
    <source>
        <strain evidence="1">MM415B07332</strain>
    </source>
</reference>
<dbReference type="EMBL" id="MT143435">
    <property type="protein sequence ID" value="QJA96808.1"/>
    <property type="molecule type" value="Genomic_DNA"/>
</dbReference>
<accession>A0A6M3LW41</accession>
<evidence type="ECO:0000313" key="1">
    <source>
        <dbReference type="EMBL" id="QJA96808.1"/>
    </source>
</evidence>
<gene>
    <name evidence="1" type="ORF">MM415B07332_0007</name>
</gene>